<evidence type="ECO:0000313" key="4">
    <source>
        <dbReference type="EMBL" id="KAA0921381.1"/>
    </source>
</evidence>
<keyword evidence="2" id="KW-0812">Transmembrane</keyword>
<reference evidence="4 5" key="1">
    <citation type="submission" date="2019-05" db="EMBL/GenBank/DDBJ databases">
        <authorList>
            <person name="Hariharan J."/>
            <person name="Choudoir M.J."/>
            <person name="Diebold P."/>
            <person name="Panke-Buisse K."/>
            <person name="Buckley D.H."/>
        </authorList>
    </citation>
    <scope>NUCLEOTIDE SEQUENCE [LARGE SCALE GENOMIC DNA]</scope>
    <source>
        <strain evidence="4 5">SUN51</strain>
    </source>
</reference>
<keyword evidence="2" id="KW-0472">Membrane</keyword>
<dbReference type="PANTHER" id="PTHR23028:SF53">
    <property type="entry name" value="ACYL_TRANSF_3 DOMAIN-CONTAINING PROTEIN"/>
    <property type="match status" value="1"/>
</dbReference>
<accession>A0A5A9ZWF5</accession>
<feature type="transmembrane region" description="Helical" evidence="2">
    <location>
        <begin position="97"/>
        <end position="117"/>
    </location>
</feature>
<dbReference type="AlphaFoldDB" id="A0A5A9ZWF5"/>
<dbReference type="EMBL" id="VDFC01000085">
    <property type="protein sequence ID" value="KAA0921381.1"/>
    <property type="molecule type" value="Genomic_DNA"/>
</dbReference>
<gene>
    <name evidence="4" type="ORF">FGF04_37095</name>
</gene>
<feature type="transmembrane region" description="Helical" evidence="2">
    <location>
        <begin position="190"/>
        <end position="209"/>
    </location>
</feature>
<name>A0A5A9ZWF5_9ACTN</name>
<organism evidence="4 5">
    <name type="scientific">Streptomyces apricus</name>
    <dbReference type="NCBI Taxonomy" id="1828112"/>
    <lineage>
        <taxon>Bacteria</taxon>
        <taxon>Bacillati</taxon>
        <taxon>Actinomycetota</taxon>
        <taxon>Actinomycetes</taxon>
        <taxon>Kitasatosporales</taxon>
        <taxon>Streptomycetaceae</taxon>
        <taxon>Streptomyces</taxon>
    </lineage>
</organism>
<evidence type="ECO:0000313" key="5">
    <source>
        <dbReference type="Proteomes" id="UP000324965"/>
    </source>
</evidence>
<dbReference type="GO" id="GO:0016020">
    <property type="term" value="C:membrane"/>
    <property type="evidence" value="ECO:0007669"/>
    <property type="project" value="TreeGrafter"/>
</dbReference>
<dbReference type="GO" id="GO:0016747">
    <property type="term" value="F:acyltransferase activity, transferring groups other than amino-acyl groups"/>
    <property type="evidence" value="ECO:0007669"/>
    <property type="project" value="InterPro"/>
</dbReference>
<keyword evidence="2" id="KW-1133">Transmembrane helix</keyword>
<protein>
    <submittedName>
        <fullName evidence="4">Acyltransferase</fullName>
    </submittedName>
</protein>
<feature type="transmembrane region" description="Helical" evidence="2">
    <location>
        <begin position="56"/>
        <end position="76"/>
    </location>
</feature>
<feature type="region of interest" description="Disordered" evidence="1">
    <location>
        <begin position="1"/>
        <end position="23"/>
    </location>
</feature>
<proteinExistence type="predicted"/>
<feature type="compositionally biased region" description="Low complexity" evidence="1">
    <location>
        <begin position="1"/>
        <end position="16"/>
    </location>
</feature>
<feature type="transmembrane region" description="Helical" evidence="2">
    <location>
        <begin position="276"/>
        <end position="298"/>
    </location>
</feature>
<dbReference type="InterPro" id="IPR050879">
    <property type="entry name" value="Acyltransferase_3"/>
</dbReference>
<comment type="caution">
    <text evidence="4">The sequence shown here is derived from an EMBL/GenBank/DDBJ whole genome shotgun (WGS) entry which is preliminary data.</text>
</comment>
<feature type="transmembrane region" description="Helical" evidence="2">
    <location>
        <begin position="156"/>
        <end position="178"/>
    </location>
</feature>
<feature type="domain" description="Acyltransferase 3" evidence="3">
    <location>
        <begin position="32"/>
        <end position="360"/>
    </location>
</feature>
<keyword evidence="4" id="KW-0808">Transferase</keyword>
<dbReference type="OrthoDB" id="3404679at2"/>
<keyword evidence="4" id="KW-0012">Acyltransferase</keyword>
<dbReference type="RefSeq" id="WP_149515782.1">
    <property type="nucleotide sequence ID" value="NZ_VDFC01000085.1"/>
</dbReference>
<evidence type="ECO:0000259" key="3">
    <source>
        <dbReference type="Pfam" id="PF01757"/>
    </source>
</evidence>
<sequence length="417" mass="43926">MTSTRAGGAEAGRTASLPGGRHGGGAVRRHLAALDGLRGCAVAAVLLFHAGHLQGGFLGVDLFFVLSGFLITGILLQETTAPHGIGLTAFWVRRARRLLPALIAVCTTTLLLTWFFGTHAQLRLALDDAPWVAAQAANWHFVAEQVSYWDAGDSRILTHLWSIAVEWQFYLVWPLVVLVAARGRGGERRIAVIAAAGALLSLALMVSLGDAVDTTRAYQGTDTRAFALLLGALAATAPVRRRLARVPGRSSDALCALSALGLAASWALTAGESSPALFQGGMFAHSAACALLIALLAASPDGIAGRLAGNGVLRQLGELSYSLYLWHWPVFLLLPRTVLGSSGWGRTAVAIGLSLGAAALTRRWVEDPVRRRAPWTVERRGAVTLVAASALAVGVWLAVPQPRPGTGTVDVEQLTTR</sequence>
<feature type="transmembrane region" description="Helical" evidence="2">
    <location>
        <begin position="382"/>
        <end position="399"/>
    </location>
</feature>
<keyword evidence="5" id="KW-1185">Reference proteome</keyword>
<evidence type="ECO:0000256" key="1">
    <source>
        <dbReference type="SAM" id="MobiDB-lite"/>
    </source>
</evidence>
<dbReference type="InterPro" id="IPR002656">
    <property type="entry name" value="Acyl_transf_3_dom"/>
</dbReference>
<evidence type="ECO:0000256" key="2">
    <source>
        <dbReference type="SAM" id="Phobius"/>
    </source>
</evidence>
<dbReference type="GO" id="GO:0009103">
    <property type="term" value="P:lipopolysaccharide biosynthetic process"/>
    <property type="evidence" value="ECO:0007669"/>
    <property type="project" value="TreeGrafter"/>
</dbReference>
<dbReference type="Pfam" id="PF01757">
    <property type="entry name" value="Acyl_transf_3"/>
    <property type="match status" value="1"/>
</dbReference>
<dbReference type="Proteomes" id="UP000324965">
    <property type="component" value="Unassembled WGS sequence"/>
</dbReference>
<dbReference type="PANTHER" id="PTHR23028">
    <property type="entry name" value="ACETYLTRANSFERASE"/>
    <property type="match status" value="1"/>
</dbReference>